<evidence type="ECO:0000313" key="9">
    <source>
        <dbReference type="Proteomes" id="UP001157974"/>
    </source>
</evidence>
<feature type="compositionally biased region" description="Basic residues" evidence="6">
    <location>
        <begin position="400"/>
        <end position="420"/>
    </location>
</feature>
<dbReference type="Proteomes" id="UP001157974">
    <property type="component" value="Unassembled WGS sequence"/>
</dbReference>
<feature type="domain" description="C2H2-type" evidence="7">
    <location>
        <begin position="56"/>
        <end position="83"/>
    </location>
</feature>
<dbReference type="PANTHER" id="PTHR19818:SF139">
    <property type="entry name" value="PAIR-RULE PROTEIN ODD-PAIRED"/>
    <property type="match status" value="1"/>
</dbReference>
<feature type="compositionally biased region" description="Basic and acidic residues" evidence="6">
    <location>
        <begin position="378"/>
        <end position="390"/>
    </location>
</feature>
<feature type="region of interest" description="Disordered" evidence="6">
    <location>
        <begin position="101"/>
        <end position="133"/>
    </location>
</feature>
<accession>A0AAV8V4L9</accession>
<comment type="caution">
    <text evidence="8">The sequence shown here is derived from an EMBL/GenBank/DDBJ whole genome shotgun (WGS) entry which is preliminary data.</text>
</comment>
<keyword evidence="3 5" id="KW-0863">Zinc-finger</keyword>
<organism evidence="8 9">
    <name type="scientific">Rhodosorus marinus</name>
    <dbReference type="NCBI Taxonomy" id="101924"/>
    <lineage>
        <taxon>Eukaryota</taxon>
        <taxon>Rhodophyta</taxon>
        <taxon>Stylonematophyceae</taxon>
        <taxon>Stylonematales</taxon>
        <taxon>Stylonemataceae</taxon>
        <taxon>Rhodosorus</taxon>
    </lineage>
</organism>
<dbReference type="SUPFAM" id="SSF57667">
    <property type="entry name" value="beta-beta-alpha zinc fingers"/>
    <property type="match status" value="1"/>
</dbReference>
<dbReference type="EMBL" id="JAMWBK010000001">
    <property type="protein sequence ID" value="KAJ8908827.1"/>
    <property type="molecule type" value="Genomic_DNA"/>
</dbReference>
<dbReference type="InterPro" id="IPR050329">
    <property type="entry name" value="GLI_C2H2-zinc-finger"/>
</dbReference>
<feature type="region of interest" description="Disordered" evidence="6">
    <location>
        <begin position="282"/>
        <end position="420"/>
    </location>
</feature>
<dbReference type="PROSITE" id="PS00028">
    <property type="entry name" value="ZINC_FINGER_C2H2_1"/>
    <property type="match status" value="2"/>
</dbReference>
<dbReference type="GO" id="GO:0008270">
    <property type="term" value="F:zinc ion binding"/>
    <property type="evidence" value="ECO:0007669"/>
    <property type="project" value="UniProtKB-KW"/>
</dbReference>
<name>A0AAV8V4L9_9RHOD</name>
<keyword evidence="4" id="KW-0862">Zinc</keyword>
<evidence type="ECO:0000256" key="3">
    <source>
        <dbReference type="ARBA" id="ARBA00022771"/>
    </source>
</evidence>
<reference evidence="8 9" key="1">
    <citation type="journal article" date="2023" name="Nat. Commun.">
        <title>Origin of minicircular mitochondrial genomes in red algae.</title>
        <authorList>
            <person name="Lee Y."/>
            <person name="Cho C.H."/>
            <person name="Lee Y.M."/>
            <person name="Park S.I."/>
            <person name="Yang J.H."/>
            <person name="West J.A."/>
            <person name="Bhattacharya D."/>
            <person name="Yoon H.S."/>
        </authorList>
    </citation>
    <scope>NUCLEOTIDE SEQUENCE [LARGE SCALE GENOMIC DNA]</scope>
    <source>
        <strain evidence="8 9">CCMP1338</strain>
        <tissue evidence="8">Whole cell</tissue>
    </source>
</reference>
<proteinExistence type="predicted"/>
<dbReference type="GO" id="GO:0000981">
    <property type="term" value="F:DNA-binding transcription factor activity, RNA polymerase II-specific"/>
    <property type="evidence" value="ECO:0007669"/>
    <property type="project" value="TreeGrafter"/>
</dbReference>
<dbReference type="PANTHER" id="PTHR19818">
    <property type="entry name" value="ZINC FINGER PROTEIN ZIC AND GLI"/>
    <property type="match status" value="1"/>
</dbReference>
<evidence type="ECO:0000256" key="5">
    <source>
        <dbReference type="PROSITE-ProRule" id="PRU00042"/>
    </source>
</evidence>
<evidence type="ECO:0000256" key="6">
    <source>
        <dbReference type="SAM" id="MobiDB-lite"/>
    </source>
</evidence>
<evidence type="ECO:0000256" key="2">
    <source>
        <dbReference type="ARBA" id="ARBA00022737"/>
    </source>
</evidence>
<dbReference type="PROSITE" id="PS50157">
    <property type="entry name" value="ZINC_FINGER_C2H2_2"/>
    <property type="match status" value="2"/>
</dbReference>
<evidence type="ECO:0000256" key="4">
    <source>
        <dbReference type="ARBA" id="ARBA00022833"/>
    </source>
</evidence>
<feature type="domain" description="C2H2-type" evidence="7">
    <location>
        <begin position="84"/>
        <end position="108"/>
    </location>
</feature>
<dbReference type="Gene3D" id="3.30.160.60">
    <property type="entry name" value="Classic Zinc Finger"/>
    <property type="match status" value="2"/>
</dbReference>
<protein>
    <recommendedName>
        <fullName evidence="7">C2H2-type domain-containing protein</fullName>
    </recommendedName>
</protein>
<dbReference type="AlphaFoldDB" id="A0AAV8V4L9"/>
<dbReference type="GO" id="GO:0000978">
    <property type="term" value="F:RNA polymerase II cis-regulatory region sequence-specific DNA binding"/>
    <property type="evidence" value="ECO:0007669"/>
    <property type="project" value="TreeGrafter"/>
</dbReference>
<dbReference type="FunFam" id="3.30.160.60:FF:000446">
    <property type="entry name" value="Zinc finger protein"/>
    <property type="match status" value="1"/>
</dbReference>
<evidence type="ECO:0000313" key="8">
    <source>
        <dbReference type="EMBL" id="KAJ8908827.1"/>
    </source>
</evidence>
<evidence type="ECO:0000256" key="1">
    <source>
        <dbReference type="ARBA" id="ARBA00022723"/>
    </source>
</evidence>
<gene>
    <name evidence="8" type="ORF">NDN08_005531</name>
</gene>
<dbReference type="GO" id="GO:0045944">
    <property type="term" value="P:positive regulation of transcription by RNA polymerase II"/>
    <property type="evidence" value="ECO:0007669"/>
    <property type="project" value="UniProtKB-ARBA"/>
</dbReference>
<dbReference type="GO" id="GO:0005634">
    <property type="term" value="C:nucleus"/>
    <property type="evidence" value="ECO:0007669"/>
    <property type="project" value="UniProtKB-ARBA"/>
</dbReference>
<evidence type="ECO:0000259" key="7">
    <source>
        <dbReference type="PROSITE" id="PS50157"/>
    </source>
</evidence>
<keyword evidence="2" id="KW-0677">Repeat</keyword>
<dbReference type="InterPro" id="IPR036236">
    <property type="entry name" value="Znf_C2H2_sf"/>
</dbReference>
<keyword evidence="1" id="KW-0479">Metal-binding</keyword>
<dbReference type="SMART" id="SM00355">
    <property type="entry name" value="ZnF_C2H2"/>
    <property type="match status" value="2"/>
</dbReference>
<dbReference type="InterPro" id="IPR013087">
    <property type="entry name" value="Znf_C2H2_type"/>
</dbReference>
<sequence length="420" mass="44517">MVWWGKVGGKKEAPEAVKEGTDVMVNVQVVEPSLPAEGESSLVGEEVEKDNGASVHNCDKCPKKFERLSNLKAHRRMHTGETPYKCDVPDCAKSFKWKSSLSSHMKSHGKTTGVKETEKSPKPGSKATSMAPKPLGQTITAKLPVPGLVRIASLTPESGKQGSIEQRNGVQTANTPIFIQQPENAFPPLQRLMSADTPIQPGPSPRTVLTPRAVQPAPARKEDDKSGNKATASANPVTPSVPLIPLAYQSVLQVPGMTWVAAPWASPVPSSPVENSKLVYGGQRQPVQLSPAGTIAPTKPEGGTLDIQPAPLKRLSPTGATKPLVLKKGAPEAETISRPKKSKRAKVDSKANGGPKAKSLAKAKHTIESKKPSSRAGSESKQKGDPKSKITDTSANSGKSHQRKTASSKQASRKGRASSR</sequence>
<dbReference type="Pfam" id="PF00096">
    <property type="entry name" value="zf-C2H2"/>
    <property type="match status" value="2"/>
</dbReference>
<keyword evidence="9" id="KW-1185">Reference proteome</keyword>
<feature type="region of interest" description="Disordered" evidence="6">
    <location>
        <begin position="195"/>
        <end position="235"/>
    </location>
</feature>
<dbReference type="FunFam" id="3.30.160.60:FF:000624">
    <property type="entry name" value="zinc finger protein 697"/>
    <property type="match status" value="1"/>
</dbReference>